<keyword evidence="2" id="KW-1185">Reference proteome</keyword>
<accession>A0A7W9ICA1</accession>
<evidence type="ECO:0000313" key="1">
    <source>
        <dbReference type="EMBL" id="MBB5817569.1"/>
    </source>
</evidence>
<dbReference type="RefSeq" id="WP_184540703.1">
    <property type="nucleotide sequence ID" value="NZ_JACHMP010000001.1"/>
</dbReference>
<name>A0A7W9ICA1_9ACTN</name>
<dbReference type="EMBL" id="JACHMP010000001">
    <property type="protein sequence ID" value="MBB5817569.1"/>
    <property type="molecule type" value="Genomic_DNA"/>
</dbReference>
<protein>
    <recommendedName>
        <fullName evidence="3">DUF4188 domain-containing protein</fullName>
    </recommendedName>
</protein>
<organism evidence="1 2">
    <name type="scientific">Streptosporangium becharense</name>
    <dbReference type="NCBI Taxonomy" id="1816182"/>
    <lineage>
        <taxon>Bacteria</taxon>
        <taxon>Bacillati</taxon>
        <taxon>Actinomycetota</taxon>
        <taxon>Actinomycetes</taxon>
        <taxon>Streptosporangiales</taxon>
        <taxon>Streptosporangiaceae</taxon>
        <taxon>Streptosporangium</taxon>
    </lineage>
</organism>
<sequence>MRTTDFSKAPPQGQATAMFVGATRYRGPLSIVTLTFTWFRMVRDMKRMRGYCWHTIYWEFPFTLGTLAFFTDRDALLRFARSRHHRKLMRWVTDGTRNATGGYIRLYNAEPGGYTNGVWRAEGDGMAHIRTFTPLSTEDEGPAVVRSAAGATREGDPGA</sequence>
<evidence type="ECO:0000313" key="2">
    <source>
        <dbReference type="Proteomes" id="UP000540685"/>
    </source>
</evidence>
<proteinExistence type="predicted"/>
<evidence type="ECO:0008006" key="3">
    <source>
        <dbReference type="Google" id="ProtNLM"/>
    </source>
</evidence>
<dbReference type="Proteomes" id="UP000540685">
    <property type="component" value="Unassembled WGS sequence"/>
</dbReference>
<gene>
    <name evidence="1" type="ORF">F4562_000631</name>
</gene>
<comment type="caution">
    <text evidence="1">The sequence shown here is derived from an EMBL/GenBank/DDBJ whole genome shotgun (WGS) entry which is preliminary data.</text>
</comment>
<reference evidence="1 2" key="1">
    <citation type="submission" date="2020-08" db="EMBL/GenBank/DDBJ databases">
        <title>Sequencing the genomes of 1000 actinobacteria strains.</title>
        <authorList>
            <person name="Klenk H.-P."/>
        </authorList>
    </citation>
    <scope>NUCLEOTIDE SEQUENCE [LARGE SCALE GENOMIC DNA]</scope>
    <source>
        <strain evidence="1 2">DSM 46887</strain>
    </source>
</reference>
<dbReference type="AlphaFoldDB" id="A0A7W9ICA1"/>